<reference evidence="2 3" key="1">
    <citation type="journal article" date="2008" name="Nature">
        <title>The genome of Laccaria bicolor provides insights into mycorrhizal symbiosis.</title>
        <authorList>
            <person name="Martin F."/>
            <person name="Aerts A."/>
            <person name="Ahren D."/>
            <person name="Brun A."/>
            <person name="Danchin E.G.J."/>
            <person name="Duchaussoy F."/>
            <person name="Gibon J."/>
            <person name="Kohler A."/>
            <person name="Lindquist E."/>
            <person name="Pereda V."/>
            <person name="Salamov A."/>
            <person name="Shapiro H.J."/>
            <person name="Wuyts J."/>
            <person name="Blaudez D."/>
            <person name="Buee M."/>
            <person name="Brokstein P."/>
            <person name="Canbaeck B."/>
            <person name="Cohen D."/>
            <person name="Courty P.E."/>
            <person name="Coutinho P.M."/>
            <person name="Delaruelle C."/>
            <person name="Detter J.C."/>
            <person name="Deveau A."/>
            <person name="DiFazio S."/>
            <person name="Duplessis S."/>
            <person name="Fraissinet-Tachet L."/>
            <person name="Lucic E."/>
            <person name="Frey-Klett P."/>
            <person name="Fourrey C."/>
            <person name="Feussner I."/>
            <person name="Gay G."/>
            <person name="Grimwood J."/>
            <person name="Hoegger P.J."/>
            <person name="Jain P."/>
            <person name="Kilaru S."/>
            <person name="Labbe J."/>
            <person name="Lin Y.C."/>
            <person name="Legue V."/>
            <person name="Le Tacon F."/>
            <person name="Marmeisse R."/>
            <person name="Melayah D."/>
            <person name="Montanini B."/>
            <person name="Muratet M."/>
            <person name="Nehls U."/>
            <person name="Niculita-Hirzel H."/>
            <person name="Oudot-Le Secq M.P."/>
            <person name="Peter M."/>
            <person name="Quesneville H."/>
            <person name="Rajashekar B."/>
            <person name="Reich M."/>
            <person name="Rouhier N."/>
            <person name="Schmutz J."/>
            <person name="Yin T."/>
            <person name="Chalot M."/>
            <person name="Henrissat B."/>
            <person name="Kuees U."/>
            <person name="Lucas S."/>
            <person name="Van de Peer Y."/>
            <person name="Podila G.K."/>
            <person name="Polle A."/>
            <person name="Pukkila P.J."/>
            <person name="Richardson P.M."/>
            <person name="Rouze P."/>
            <person name="Sanders I.R."/>
            <person name="Stajich J.E."/>
            <person name="Tunlid A."/>
            <person name="Tuskan G."/>
            <person name="Grigoriev I.V."/>
        </authorList>
    </citation>
    <scope>NUCLEOTIDE SEQUENCE [LARGE SCALE GENOMIC DNA]</scope>
    <source>
        <strain evidence="3">S238N-H82 / ATCC MYA-4686</strain>
    </source>
</reference>
<dbReference type="EMBL" id="DS547127">
    <property type="protein sequence ID" value="EDR03003.1"/>
    <property type="molecule type" value="Genomic_DNA"/>
</dbReference>
<evidence type="ECO:0000256" key="1">
    <source>
        <dbReference type="SAM" id="MobiDB-lite"/>
    </source>
</evidence>
<feature type="compositionally biased region" description="Basic and acidic residues" evidence="1">
    <location>
        <begin position="543"/>
        <end position="553"/>
    </location>
</feature>
<dbReference type="AlphaFoldDB" id="B0DR54"/>
<dbReference type="KEGG" id="lbc:LACBIDRAFT_307828"/>
<keyword evidence="3" id="KW-1185">Reference proteome</keyword>
<feature type="compositionally biased region" description="Basic and acidic residues" evidence="1">
    <location>
        <begin position="513"/>
        <end position="534"/>
    </location>
</feature>
<dbReference type="GeneID" id="6082029"/>
<gene>
    <name evidence="2" type="ORF">LACBIDRAFT_307828</name>
</gene>
<feature type="compositionally biased region" description="Basic residues" evidence="1">
    <location>
        <begin position="89"/>
        <end position="106"/>
    </location>
</feature>
<organism evidence="3">
    <name type="scientific">Laccaria bicolor (strain S238N-H82 / ATCC MYA-4686)</name>
    <name type="common">Bicoloured deceiver</name>
    <name type="synonym">Laccaria laccata var. bicolor</name>
    <dbReference type="NCBI Taxonomy" id="486041"/>
    <lineage>
        <taxon>Eukaryota</taxon>
        <taxon>Fungi</taxon>
        <taxon>Dikarya</taxon>
        <taxon>Basidiomycota</taxon>
        <taxon>Agaricomycotina</taxon>
        <taxon>Agaricomycetes</taxon>
        <taxon>Agaricomycetidae</taxon>
        <taxon>Agaricales</taxon>
        <taxon>Agaricineae</taxon>
        <taxon>Hydnangiaceae</taxon>
        <taxon>Laccaria</taxon>
    </lineage>
</organism>
<feature type="region of interest" description="Disordered" evidence="1">
    <location>
        <begin position="324"/>
        <end position="354"/>
    </location>
</feature>
<feature type="compositionally biased region" description="Polar residues" evidence="1">
    <location>
        <begin position="161"/>
        <end position="182"/>
    </location>
</feature>
<dbReference type="InParanoid" id="B0DR54"/>
<sequence>MSEPRQLRARKLVPVVLLPPVGQGRASTRGAGKSAPTKEAESATAIEASGNAVSDTVASQAVGLPTRSKKKSDASVEAIVNTESTPAVKRPRRSKKKNSKAVKRAPVRNSEPEKSAVTTDNESVTDTDTSIKAVVEAQPTQDEPSSTTADAMVDQHGLSSVTKTLGPLSTSEHQDTAKTNIPKTICAYGRQKEVMPVDDPDTTPTQNLVSRDNRRKDDIPDAAQDIFYSRNPNARASNASASATSVLPLGLQATLISASSRVSPSADATFAIKSTLIPTNDSSGFLPSSPLSRTTGPAPRSRGLYKIRNWPDIPPLNVIDPALNFREPLTPDPASSDEEFDSTMPSDDGLPLPSASAVPHPGTNYFCRIGRAIEDLGYVGYRSRIGLAGPGDWAAYAPYICWYNRASHEWEQLPPGYTTEKPRALHDLAEVEAWWEVAKIIAQERADELDDESAGAKESGQEAVEVESGREKESGGPKEDNNQAESMPEPDQDGEKGYRSSSCGSGSDFGETEEAKARQREWARKNRGRGHDEMDTAEEEADDEKRMSRTGVE</sequence>
<feature type="region of interest" description="Disordered" evidence="1">
    <location>
        <begin position="446"/>
        <end position="553"/>
    </location>
</feature>
<evidence type="ECO:0000313" key="2">
    <source>
        <dbReference type="EMBL" id="EDR03003.1"/>
    </source>
</evidence>
<feature type="region of interest" description="Disordered" evidence="1">
    <location>
        <begin position="1"/>
        <end position="130"/>
    </location>
</feature>
<dbReference type="HOGENOM" id="CLU_492629_0_0_1"/>
<accession>B0DR54</accession>
<feature type="compositionally biased region" description="Polar residues" evidence="1">
    <location>
        <begin position="116"/>
        <end position="130"/>
    </location>
</feature>
<name>B0DR54_LACBS</name>
<proteinExistence type="predicted"/>
<feature type="compositionally biased region" description="Basic and acidic residues" evidence="1">
    <location>
        <begin position="467"/>
        <end position="481"/>
    </location>
</feature>
<feature type="compositionally biased region" description="Low complexity" evidence="1">
    <location>
        <begin position="12"/>
        <end position="21"/>
    </location>
</feature>
<evidence type="ECO:0000313" key="3">
    <source>
        <dbReference type="Proteomes" id="UP000001194"/>
    </source>
</evidence>
<dbReference type="Proteomes" id="UP000001194">
    <property type="component" value="Unassembled WGS sequence"/>
</dbReference>
<protein>
    <submittedName>
        <fullName evidence="2">Predicted protein</fullName>
    </submittedName>
</protein>
<dbReference type="RefSeq" id="XP_001886426.1">
    <property type="nucleotide sequence ID" value="XM_001886391.1"/>
</dbReference>
<feature type="region of interest" description="Disordered" evidence="1">
    <location>
        <begin position="161"/>
        <end position="218"/>
    </location>
</feature>